<dbReference type="InterPro" id="IPR052955">
    <property type="entry name" value="UPF0703_membrane_permease"/>
</dbReference>
<dbReference type="EMBL" id="PVXQ01000014">
    <property type="protein sequence ID" value="PRR82632.1"/>
    <property type="molecule type" value="Genomic_DNA"/>
</dbReference>
<dbReference type="Pfam" id="PF09323">
    <property type="entry name" value="DUF1980"/>
    <property type="match status" value="1"/>
</dbReference>
<proteinExistence type="predicted"/>
<dbReference type="InterPro" id="IPR048493">
    <property type="entry name" value="DUF1980_N"/>
</dbReference>
<evidence type="ECO:0000259" key="3">
    <source>
        <dbReference type="Pfam" id="PF21537"/>
    </source>
</evidence>
<evidence type="ECO:0000259" key="2">
    <source>
        <dbReference type="Pfam" id="PF09323"/>
    </source>
</evidence>
<evidence type="ECO:0000313" key="4">
    <source>
        <dbReference type="EMBL" id="PRR82632.1"/>
    </source>
</evidence>
<dbReference type="Proteomes" id="UP000239471">
    <property type="component" value="Unassembled WGS sequence"/>
</dbReference>
<feature type="domain" description="DUF1980" evidence="2">
    <location>
        <begin position="10"/>
        <end position="99"/>
    </location>
</feature>
<comment type="caution">
    <text evidence="4">The sequence shown here is derived from an EMBL/GenBank/DDBJ whole genome shotgun (WGS) entry which is preliminary data.</text>
</comment>
<reference evidence="4 5" key="1">
    <citation type="submission" date="2018-03" db="EMBL/GenBank/DDBJ databases">
        <title>Genome sequence of Clostridium vincentii DSM 10228.</title>
        <authorList>
            <person name="Poehlein A."/>
            <person name="Daniel R."/>
        </authorList>
    </citation>
    <scope>NUCLEOTIDE SEQUENCE [LARGE SCALE GENOMIC DNA]</scope>
    <source>
        <strain evidence="4 5">DSM 10228</strain>
    </source>
</reference>
<organism evidence="4 5">
    <name type="scientific">Clostridium vincentii</name>
    <dbReference type="NCBI Taxonomy" id="52704"/>
    <lineage>
        <taxon>Bacteria</taxon>
        <taxon>Bacillati</taxon>
        <taxon>Bacillota</taxon>
        <taxon>Clostridia</taxon>
        <taxon>Eubacteriales</taxon>
        <taxon>Clostridiaceae</taxon>
        <taxon>Clostridium</taxon>
    </lineage>
</organism>
<dbReference type="RefSeq" id="WP_106059589.1">
    <property type="nucleotide sequence ID" value="NZ_PVXQ01000014.1"/>
</dbReference>
<keyword evidence="1" id="KW-0472">Membrane</keyword>
<dbReference type="PANTHER" id="PTHR40047:SF1">
    <property type="entry name" value="UPF0703 PROTEIN YCGQ"/>
    <property type="match status" value="1"/>
</dbReference>
<feature type="domain" description="DUF1980" evidence="3">
    <location>
        <begin position="130"/>
        <end position="251"/>
    </location>
</feature>
<sequence length="252" mass="28603">MKKFNKEIILRIIILICFTLFYFTIIINGKVLLYVHPRIKPFIILAMIAMPIIALCSIKEGNNNNRKKVKLYSYGIYLIPIVLGAFINFVEIDSTSVKSIEITSPKLTDVIEDNTDLYEIQGNTSEKSIKIENDIIKITIDNYVSSLEEILNNPNQYADKNIEIDGFVYKDDTINENQFVIGRLMMVCCAADTQIAGLLAEYPGAKNFSNDTWVKVKGKLETGVYSGDQEIVIAVESIEIDDNPDKNYVYPY</sequence>
<protein>
    <recommendedName>
        <fullName evidence="6">Two-component membrane permease complex subunit</fullName>
    </recommendedName>
</protein>
<evidence type="ECO:0008006" key="6">
    <source>
        <dbReference type="Google" id="ProtNLM"/>
    </source>
</evidence>
<name>A0A2T0BFN0_9CLOT</name>
<dbReference type="InterPro" id="IPR048447">
    <property type="entry name" value="DUF1980_C"/>
</dbReference>
<feature type="transmembrane region" description="Helical" evidence="1">
    <location>
        <begin position="12"/>
        <end position="35"/>
    </location>
</feature>
<gene>
    <name evidence="4" type="ORF">CLVI_15990</name>
</gene>
<feature type="transmembrane region" description="Helical" evidence="1">
    <location>
        <begin position="71"/>
        <end position="90"/>
    </location>
</feature>
<feature type="transmembrane region" description="Helical" evidence="1">
    <location>
        <begin position="41"/>
        <end position="59"/>
    </location>
</feature>
<accession>A0A2T0BFN0</accession>
<keyword evidence="1" id="KW-1133">Transmembrane helix</keyword>
<evidence type="ECO:0000256" key="1">
    <source>
        <dbReference type="SAM" id="Phobius"/>
    </source>
</evidence>
<dbReference type="Pfam" id="PF21537">
    <property type="entry name" value="DUF1980_C"/>
    <property type="match status" value="1"/>
</dbReference>
<evidence type="ECO:0000313" key="5">
    <source>
        <dbReference type="Proteomes" id="UP000239471"/>
    </source>
</evidence>
<dbReference type="NCBIfam" id="TIGR03943">
    <property type="entry name" value="TIGR03943 family putative permease subunit"/>
    <property type="match status" value="1"/>
</dbReference>
<keyword evidence="1" id="KW-0812">Transmembrane</keyword>
<dbReference type="PANTHER" id="PTHR40047">
    <property type="entry name" value="UPF0703 PROTEIN YCGQ"/>
    <property type="match status" value="1"/>
</dbReference>
<dbReference type="AlphaFoldDB" id="A0A2T0BFN0"/>
<dbReference type="OrthoDB" id="9770408at2"/>
<dbReference type="InterPro" id="IPR015402">
    <property type="entry name" value="DUF1980"/>
</dbReference>
<keyword evidence="5" id="KW-1185">Reference proteome</keyword>